<dbReference type="Pfam" id="PF04892">
    <property type="entry name" value="VanZ"/>
    <property type="match status" value="1"/>
</dbReference>
<gene>
    <name evidence="3" type="ORF">BO225_07590</name>
</gene>
<feature type="transmembrane region" description="Helical" evidence="1">
    <location>
        <begin position="12"/>
        <end position="31"/>
    </location>
</feature>
<dbReference type="AlphaFoldDB" id="A0A1U7NLP3"/>
<protein>
    <recommendedName>
        <fullName evidence="2">VanZ-like domain-containing protein</fullName>
    </recommendedName>
</protein>
<feature type="transmembrane region" description="Helical" evidence="1">
    <location>
        <begin position="168"/>
        <end position="185"/>
    </location>
</feature>
<accession>A0A1U7NLP3</accession>
<keyword evidence="1" id="KW-0812">Transmembrane</keyword>
<dbReference type="EMBL" id="MPKA01000079">
    <property type="protein sequence ID" value="OLU45788.1"/>
    <property type="molecule type" value="Genomic_DNA"/>
</dbReference>
<evidence type="ECO:0000259" key="2">
    <source>
        <dbReference type="Pfam" id="PF04892"/>
    </source>
</evidence>
<keyword evidence="1" id="KW-1133">Transmembrane helix</keyword>
<dbReference type="GeneID" id="78275798"/>
<dbReference type="InterPro" id="IPR053150">
    <property type="entry name" value="Teicoplanin_resist-assoc"/>
</dbReference>
<proteinExistence type="predicted"/>
<feature type="transmembrane region" description="Helical" evidence="1">
    <location>
        <begin position="134"/>
        <end position="156"/>
    </location>
</feature>
<sequence>MHTYIEVFKTALIYFPFVALFFTLPYILYNYHKYGSIVSFKVVIVYSFILYMMTVYFLVILPLPSREAVAASPGRAPNFIPFSFVKDILEFQEEHQVPLWKNGALFQVLFNVVMLMPYGMYLRYYFKCSLSKTVLFSFLFSLFLELTQLSGLYGFYPKPYRMFDVDDLMANTLGGFLGYWVFGLAKKLLPSRQSLDLQSYALGKKVSLLRVMLSIGIDLFCAGILYGMLSFFAQKIPFFVFFTFYLWLLTSFCHGQSIGMKVLQLKIVNELPQQSFMLACAMRYFSMMIVLFALPTACLHLFVTSFPVFVLIVLFVWGAGALIVLLDILRHVPPFYARMSNTRLVSSIHAQ</sequence>
<dbReference type="PANTHER" id="PTHR36834:SF1">
    <property type="entry name" value="INTEGRAL MEMBRANE PROTEIN"/>
    <property type="match status" value="1"/>
</dbReference>
<evidence type="ECO:0000313" key="4">
    <source>
        <dbReference type="Proteomes" id="UP000186705"/>
    </source>
</evidence>
<evidence type="ECO:0000313" key="3">
    <source>
        <dbReference type="EMBL" id="OLU45788.1"/>
    </source>
</evidence>
<feature type="domain" description="VanZ-like" evidence="2">
    <location>
        <begin position="48"/>
        <end position="184"/>
    </location>
</feature>
<dbReference type="InterPro" id="IPR006976">
    <property type="entry name" value="VanZ-like"/>
</dbReference>
<feature type="transmembrane region" description="Helical" evidence="1">
    <location>
        <begin position="276"/>
        <end position="302"/>
    </location>
</feature>
<feature type="transmembrane region" description="Helical" evidence="1">
    <location>
        <begin position="235"/>
        <end position="255"/>
    </location>
</feature>
<dbReference type="RefSeq" id="WP_076341665.1">
    <property type="nucleotide sequence ID" value="NZ_CAPDDE010000002.1"/>
</dbReference>
<keyword evidence="1" id="KW-0472">Membrane</keyword>
<organism evidence="3 4">
    <name type="scientific">Dubosiella newyorkensis</name>
    <dbReference type="NCBI Taxonomy" id="1862672"/>
    <lineage>
        <taxon>Bacteria</taxon>
        <taxon>Bacillati</taxon>
        <taxon>Bacillota</taxon>
        <taxon>Erysipelotrichia</taxon>
        <taxon>Erysipelotrichales</taxon>
        <taxon>Erysipelotrichaceae</taxon>
        <taxon>Dubosiella</taxon>
    </lineage>
</organism>
<reference evidence="3 4" key="1">
    <citation type="submission" date="2016-11" db="EMBL/GenBank/DDBJ databases">
        <title>Description of two novel members of the family Erysipelotrichaceae: Ileibacterium lipovorans gen. nov., sp. nov. and Dubosiella newyorkensis, gen. nov., sp. nov.</title>
        <authorList>
            <person name="Cox L.M."/>
            <person name="Sohn J."/>
            <person name="Tyrrell K.L."/>
            <person name="Citron D.M."/>
            <person name="Lawson P.A."/>
            <person name="Patel N.B."/>
            <person name="Iizumi T."/>
            <person name="Perez-Perez G.I."/>
            <person name="Goldstein E.J."/>
            <person name="Blaser M.J."/>
        </authorList>
    </citation>
    <scope>NUCLEOTIDE SEQUENCE [LARGE SCALE GENOMIC DNA]</scope>
    <source>
        <strain evidence="3 4">NYU-BL-A4</strain>
    </source>
</reference>
<dbReference type="Proteomes" id="UP000186705">
    <property type="component" value="Unassembled WGS sequence"/>
</dbReference>
<keyword evidence="4" id="KW-1185">Reference proteome</keyword>
<evidence type="ECO:0000256" key="1">
    <source>
        <dbReference type="SAM" id="Phobius"/>
    </source>
</evidence>
<feature type="transmembrane region" description="Helical" evidence="1">
    <location>
        <begin position="43"/>
        <end position="63"/>
    </location>
</feature>
<dbReference type="STRING" id="1862672.BO225_07590"/>
<feature type="transmembrane region" description="Helical" evidence="1">
    <location>
        <begin position="308"/>
        <end position="329"/>
    </location>
</feature>
<name>A0A1U7NLP3_9FIRM</name>
<feature type="transmembrane region" description="Helical" evidence="1">
    <location>
        <begin position="104"/>
        <end position="122"/>
    </location>
</feature>
<comment type="caution">
    <text evidence="3">The sequence shown here is derived from an EMBL/GenBank/DDBJ whole genome shotgun (WGS) entry which is preliminary data.</text>
</comment>
<dbReference type="OrthoDB" id="9805025at2"/>
<dbReference type="PANTHER" id="PTHR36834">
    <property type="entry name" value="MEMBRANE PROTEIN-RELATED"/>
    <property type="match status" value="1"/>
</dbReference>
<feature type="transmembrane region" description="Helical" evidence="1">
    <location>
        <begin position="206"/>
        <end position="229"/>
    </location>
</feature>